<comment type="caution">
    <text evidence="1">The sequence shown here is derived from an EMBL/GenBank/DDBJ whole genome shotgun (WGS) entry which is preliminary data.</text>
</comment>
<name>A0A918RHE8_9ACTN</name>
<dbReference type="EMBL" id="BMVX01000038">
    <property type="protein sequence ID" value="GGZ95178.1"/>
    <property type="molecule type" value="Genomic_DNA"/>
</dbReference>
<reference evidence="1" key="2">
    <citation type="submission" date="2020-09" db="EMBL/GenBank/DDBJ databases">
        <authorList>
            <person name="Sun Q."/>
            <person name="Ohkuma M."/>
        </authorList>
    </citation>
    <scope>NUCLEOTIDE SEQUENCE</scope>
    <source>
        <strain evidence="1">JCM 4834</strain>
    </source>
</reference>
<accession>A0A918RHE8</accession>
<organism evidence="1 2">
    <name type="scientific">Streptomyces subrutilus</name>
    <dbReference type="NCBI Taxonomy" id="36818"/>
    <lineage>
        <taxon>Bacteria</taxon>
        <taxon>Bacillati</taxon>
        <taxon>Actinomycetota</taxon>
        <taxon>Actinomycetes</taxon>
        <taxon>Kitasatosporales</taxon>
        <taxon>Streptomycetaceae</taxon>
        <taxon>Streptomyces</taxon>
    </lineage>
</organism>
<dbReference type="RefSeq" id="WP_189829137.1">
    <property type="nucleotide sequence ID" value="NZ_BMVX01000038.1"/>
</dbReference>
<protein>
    <submittedName>
        <fullName evidence="1">Uncharacterized protein</fullName>
    </submittedName>
</protein>
<evidence type="ECO:0000313" key="2">
    <source>
        <dbReference type="Proteomes" id="UP000634660"/>
    </source>
</evidence>
<reference evidence="1" key="1">
    <citation type="journal article" date="2014" name="Int. J. Syst. Evol. Microbiol.">
        <title>Complete genome sequence of Corynebacterium casei LMG S-19264T (=DSM 44701T), isolated from a smear-ripened cheese.</title>
        <authorList>
            <consortium name="US DOE Joint Genome Institute (JGI-PGF)"/>
            <person name="Walter F."/>
            <person name="Albersmeier A."/>
            <person name="Kalinowski J."/>
            <person name="Ruckert C."/>
        </authorList>
    </citation>
    <scope>NUCLEOTIDE SEQUENCE</scope>
    <source>
        <strain evidence="1">JCM 4834</strain>
    </source>
</reference>
<dbReference type="AlphaFoldDB" id="A0A918RHE8"/>
<dbReference type="Proteomes" id="UP000634660">
    <property type="component" value="Unassembled WGS sequence"/>
</dbReference>
<sequence length="76" mass="8761">MKPKDWAGTTADRHDLHRFAPDQRALCNPAIRTYSLTTPHDATREPDATLRTRKEIEENEFASLYRFCPECSSLPL</sequence>
<gene>
    <name evidence="1" type="ORF">GCM10010371_63880</name>
</gene>
<evidence type="ECO:0000313" key="1">
    <source>
        <dbReference type="EMBL" id="GGZ95178.1"/>
    </source>
</evidence>
<proteinExistence type="predicted"/>